<dbReference type="GO" id="GO:0016579">
    <property type="term" value="P:protein deubiquitination"/>
    <property type="evidence" value="ECO:0007669"/>
    <property type="project" value="InterPro"/>
</dbReference>
<dbReference type="InterPro" id="IPR001394">
    <property type="entry name" value="Peptidase_C19_UCH"/>
</dbReference>
<evidence type="ECO:0000259" key="2">
    <source>
        <dbReference type="PROSITE" id="PS50235"/>
    </source>
</evidence>
<dbReference type="FunFam" id="3.90.70.10:FF:000022">
    <property type="entry name" value="Ubiquitin carboxyl-terminal hydrolase 24"/>
    <property type="match status" value="1"/>
</dbReference>
<evidence type="ECO:0000313" key="4">
    <source>
        <dbReference type="Proteomes" id="UP000271974"/>
    </source>
</evidence>
<dbReference type="EMBL" id="RQTK01000002">
    <property type="protein sequence ID" value="RUS92071.1"/>
    <property type="molecule type" value="Genomic_DNA"/>
</dbReference>
<dbReference type="Proteomes" id="UP000271974">
    <property type="component" value="Unassembled WGS sequence"/>
</dbReference>
<dbReference type="InterPro" id="IPR050164">
    <property type="entry name" value="Peptidase_C19"/>
</dbReference>
<feature type="region of interest" description="Disordered" evidence="1">
    <location>
        <begin position="1498"/>
        <end position="1521"/>
    </location>
</feature>
<feature type="compositionally biased region" description="Basic residues" evidence="1">
    <location>
        <begin position="762"/>
        <end position="778"/>
    </location>
</feature>
<evidence type="ECO:0000313" key="3">
    <source>
        <dbReference type="EMBL" id="RUS92071.1"/>
    </source>
</evidence>
<feature type="compositionally biased region" description="Basic and acidic residues" evidence="1">
    <location>
        <begin position="3581"/>
        <end position="3617"/>
    </location>
</feature>
<accession>A0A3S1I4L6</accession>
<feature type="region of interest" description="Disordered" evidence="1">
    <location>
        <begin position="493"/>
        <end position="515"/>
    </location>
</feature>
<feature type="compositionally biased region" description="Polar residues" evidence="1">
    <location>
        <begin position="607"/>
        <end position="617"/>
    </location>
</feature>
<feature type="compositionally biased region" description="Basic and acidic residues" evidence="1">
    <location>
        <begin position="3653"/>
        <end position="3670"/>
    </location>
</feature>
<feature type="compositionally biased region" description="Basic residues" evidence="1">
    <location>
        <begin position="574"/>
        <end position="586"/>
    </location>
</feature>
<dbReference type="SUPFAM" id="SSF54001">
    <property type="entry name" value="Cysteine proteinases"/>
    <property type="match status" value="1"/>
</dbReference>
<dbReference type="PROSITE" id="PS50235">
    <property type="entry name" value="USP_3"/>
    <property type="match status" value="1"/>
</dbReference>
<gene>
    <name evidence="3" type="ORF">EGW08_000095</name>
</gene>
<feature type="compositionally biased region" description="Low complexity" evidence="1">
    <location>
        <begin position="3620"/>
        <end position="3652"/>
    </location>
</feature>
<dbReference type="GO" id="GO:0004843">
    <property type="term" value="F:cysteine-type deubiquitinase activity"/>
    <property type="evidence" value="ECO:0007669"/>
    <property type="project" value="InterPro"/>
</dbReference>
<evidence type="ECO:0000256" key="1">
    <source>
        <dbReference type="SAM" id="MobiDB-lite"/>
    </source>
</evidence>
<feature type="region of interest" description="Disordered" evidence="1">
    <location>
        <begin position="92"/>
        <end position="129"/>
    </location>
</feature>
<dbReference type="STRING" id="188477.A0A3S1I4L6"/>
<dbReference type="GO" id="GO:0005829">
    <property type="term" value="C:cytosol"/>
    <property type="evidence" value="ECO:0007669"/>
    <property type="project" value="TreeGrafter"/>
</dbReference>
<dbReference type="OrthoDB" id="289038at2759"/>
<feature type="compositionally biased region" description="Acidic residues" evidence="1">
    <location>
        <begin position="720"/>
        <end position="751"/>
    </location>
</feature>
<feature type="compositionally biased region" description="Polar residues" evidence="1">
    <location>
        <begin position="702"/>
        <end position="712"/>
    </location>
</feature>
<dbReference type="CDD" id="cd02659">
    <property type="entry name" value="peptidase_C19C"/>
    <property type="match status" value="1"/>
</dbReference>
<dbReference type="PANTHER" id="PTHR24006:SF827">
    <property type="entry name" value="UBIQUITIN CARBOXYL-TERMINAL HYDROLASE 34"/>
    <property type="match status" value="1"/>
</dbReference>
<dbReference type="PROSITE" id="PS00973">
    <property type="entry name" value="USP_2"/>
    <property type="match status" value="1"/>
</dbReference>
<keyword evidence="4" id="KW-1185">Reference proteome</keyword>
<feature type="region of interest" description="Disordered" evidence="1">
    <location>
        <begin position="557"/>
        <end position="680"/>
    </location>
</feature>
<feature type="compositionally biased region" description="Acidic residues" evidence="1">
    <location>
        <begin position="651"/>
        <end position="662"/>
    </location>
</feature>
<feature type="compositionally biased region" description="Basic and acidic residues" evidence="1">
    <location>
        <begin position="109"/>
        <end position="129"/>
    </location>
</feature>
<proteinExistence type="predicted"/>
<feature type="compositionally biased region" description="Basic and acidic residues" evidence="1">
    <location>
        <begin position="3559"/>
        <end position="3571"/>
    </location>
</feature>
<dbReference type="GO" id="GO:0005634">
    <property type="term" value="C:nucleus"/>
    <property type="evidence" value="ECO:0007669"/>
    <property type="project" value="TreeGrafter"/>
</dbReference>
<dbReference type="InterPro" id="IPR038765">
    <property type="entry name" value="Papain-like_cys_pep_sf"/>
</dbReference>
<dbReference type="PANTHER" id="PTHR24006">
    <property type="entry name" value="UBIQUITIN CARBOXYL-TERMINAL HYDROLASE"/>
    <property type="match status" value="1"/>
</dbReference>
<feature type="compositionally biased region" description="Polar residues" evidence="1">
    <location>
        <begin position="3671"/>
        <end position="3686"/>
    </location>
</feature>
<sequence length="3800" mass="431838">MCDQCNEILVLIDNRTSRHASGNPQQLSRAEVETFIHYSVTWNNKRCLCIYKDFKNFDKLTNLVQVLLNMGMDLIQNLPFILPDKLRAKAAEEAAKGERTTSQSSIEGTSRRSSESASDDSRTAEEESKEDALLAKDSYWADWAIEELKRMLDFQTQLFLSNFAVYVAHKVMTAHSMEELSSAETTALHNYCEINDVDAPLMLLRNICFFIDSNGIGALSHCFEKANNKNLPLTFAHTLITIITHLRMWVNTPTIMSCILPLRSPIIRYMCTLSEADMRAAAAHNTMEHMWQAIKEPMDSQMTFDQEVMTLVYKCFTSTTLTIRLGSIVQISSLINTYNENISNESVGNIESFGEEMAKWLLENKIVEQIFGPNLHIEIIKQSQSILNFLGAEGKINNQHLDCIWAAAQLKHCGKQVYEVLLPLVKSIEPAQNRHLRNLIDKLDPACYNSSVLSLSSNLTYSQWQTFQTEESQRRKLIPSVGVAGPRRLVKTSANHMSSSDSESDDGSGPPPAKIQRHLAEAGVGGMTLDMAGSMLLGDAHCCSGCLPRHTIHHLPQSQQQEHHILSEQQQHLHCAHHHPQHHHHQDGHGMHVAHHSGMSSARVVGSDSSMEGQSDQSYEDDEEEDNPRLRAVVQSVMARNNPENNKNEQDDGAESSDEDGGADVVVNSEGIPLPISMRGRLDHGKSAEFAKDVDSVKSENIDPSQAPQTVISEHHQGTDEEDEDEEEEEEEEEEDEEEEDEEEEEEDISSDNEGINVSGIQHHHQHPARQLKEHKRQLHLEAENVLMQQRLTRQLMASSAAAAAAVASSSGSKGDTPLVEVHPGAEEEDEEDDDDDEDDDDEDDEDDDMEEGKDEIAQKMVAHSHGDEEKISGSMSEEEWRAIHGHMQGHSVSPGQTHHHRMLEEEIEKALILKDLQPGSYGLSILSPDDDEGSCHSSRLSNKSEKNMADFDGEEGLSEEELVQINNHVRFTAQQAFPHMGVLYPTQARGHNVLRLRQKPKSPASDFSLNDVCKPGHTLLWDLVQDNMANLLPEGIASEAERTLTKLLVCPNDRQIRTKFIEAIIDNLAKNKSVVVSLRLLTELFSSFNTSFNSMRRMGGSYKVVLWAEKSLNMMTHFFNNLVTFTVKAEDKTNWISNHGFKEEVSSRLKFLSCVFSCQYSPDTFRLSQEQADTLWECLATNPDSCDSCLSWFYDQARRKENHALDLNTLKHIFINKMPKLKAETMPMIGLNLFQQLSNITFLSLGGKSSLTEDQACGMDQLWEIALKAINKSVSTEAIHILNNYYINYGGGTLDKEEEFVHRCMTNLMKTLYSLKENPASKLPVIQRGLFLCKHHLDAFRQRYAYHMHMWHLENVPITSHLPASRPHVINIYLQNTDMSDKAQIEMHPTNLVSELRAEVMHWWEDLQKQQQQTSATRISSDSSSSSTPAVTAAANSGMVGQPTTSAQSPGIMSPLLGHMLGEGPLRMISSGQELFVDMDERTLADLHMTDGQHVFVSTGANRQQRKSDGSVPSSGLPVPDRKKLPMNLLIAEPYFDDLFKLLEQLSDVSSYLENVEKEKKASFQAEARRLSRDVWELLMMLPTNESLLSGFMKISTDQEVTQAEWNQLLPPNNPHKLHYCLQTVEFLAHGTKPGHKHVTSSRSGSGDASEDKKSSNVSRSQWCQKFISKGGLTHMMDIFMNGSLQCKEGTVWNQWNQECLGYLLRLISQFSVEEVGEDTGSLLNKRIMSKKALLISTISQSILEKLDIAAVVKILMQILFDAAMPMDCNQLYCGTWGRREVVQYAMSFLVSLAFSSDKVLNYLCSADNFHSWLKRLTLEAPEAHVRKQACLGLHRLCLGKTKHEKKGTAFLAPVLEHLLSFLSDSELFKPKKCEMDYTREEKEIYGAGCHDYFIFIPMCLDELGSQQTNVNLDALLKQVTDDILNRPYYETHKGFEEDEGLLGLLNVAAALYRHNPPFVFSEENTTFLDSMFDFLFLVPSPKHPYYPKCKSQKTRQAAYDLIAEMCSGNIRNYSIAVDKFMKQNSREAHAIYPWDYWPQEDGRAKCGYVGLTNLGATCYMATAIQQLFMIPKIRQSILNFYVDDTMPHAPMMMELQRMFAYLQESERRAYNPKSFCKSYTMDRCPLNTGEQKDMQEFFTDIITKLEETSMKTVIKQMFGGETTNNVVSLDCNHVSRTFEEFYTVRCGVAHMKDLYESLDEVTVKDMLEGDNMYTCSQCHKKVRAEKRTCFRKLPQILCFNTLRYSFNMLTMMKEKVNTHFSFPDSLDMSRYMEHNLIEKEKIKDVEGEDSSHLEEEQSYEYKLIGVTVHVGSAEGGHYYNLIKDTQTQKWYHFNDADVKSFDASNIPHEAFGGEMNGKTYDSVSEKYLDFPIEKTNSAYMLFYERVSLKPPEVKEEYKFELSPDLANWIWNDNTQFLKDRSIFDRMYFDHIWQMCSHIPTSLTIEVTDQANHKAVILASCFVLESFIHAKDKKNMPNWIDYLMKKFSSCLDPCEWLLDHMAEDDWWIQHILIKCPINMIRQMFQRLLIMMITQLSKAPRDYNMLGEGMDTAEICAHNCVTRFITKLLSNLECSMRPTNKYLSEYFTFLYEFAKLQDANGNFPSAYFLNAINTISMVVRFYMGSKSSQPDYVEIMSDEEDDEESLVMTPEETRPTALSKMVSLVAHLVEVSRDGHILHLSDSDMSYLIRGKGHPFLMYLVRDSINIEQTCNLIVSLCMFNESLAVSIVNAIFNNIKKLGDLARPFFDLLTPLTDYVGRSPSYPPFTQLIVARLWELTKVTPRQCLEWLTHKVTQNRLARQWTLESLDGWVELYMIAHNSNLVRMASAQLLVSLVPNEMFRSGYRPRIIATCSSNIVWGKDDMTVMHRIYQHLLMLLKRGHIHVAPYDATQSNMVGPSHSKLMSLFSVLNYCLYSRKEKLMFTPYFMDLWQLFHPYMLEPQVALNHNKQALLMFWYNVSQDCPENLQQMVSNPHICKNIAFNYILADHDDEQNIIFNRGMLPAYYGLLRMACEHSNHFMRQLAGHQNLQWAFKNILPYPHQYLQATEELTCMMKMMAERKSEHSPEEAKLVESFRRATLVMCTQGLDPRVMWQTLCLVYKILIQTPDDYLTLLCQNGLPALSQSFFIIFTMFHEATACHVTGDLIDVLQLIHALLMAAKDGERKAEIRASIIHWKECNDVAKKLLMLLNSFVPNNLRAIALDVLHKMVLVIQKDITQFLTSFLLHAHSAFQNSSAPMNVGPFYPSRTYQGLSNKAGARPSRPQFQMFLHAGQLEVQKGSDDDYDRALLSYYEPYHRLIDRMCRMAINLKMLNADLINLYAMVAYEGVPLHLPYFAKMWNEIMETSQTADPDHMLVNTLCKCNSFIDYIETVLMDERRSLNNDYIYTFFKNFFPRVHEHVVADGGQNLTLNLVASILAEADTLQRNDKERDAVIILSRLLGELRAIQLVLSVHPETEPSTLLQDCLLAVVRTCRLHQQQRADMLAAAQAQADAEAARRERESRKHRAEGHKKREEEEGSLLSQQQECQKTSKESQDVGASRRRKSFSPDPTEQPQKKQCIKSDKEDGEKDSAEWTSDQSNDPSKEPKRSVQTDAEKAAKATSESDKEINVETKPESSSDMKPSAAIPASIPSPPTSSKSPLSRDSLSPNSSSPYRKDSQDCEHLPEADQQQHDTPVSLPQQFSSLSPDSEDRSGGSKEGDLNDSSIMFHHDDQCGPSTSAARYPNHSEFSPLGPSSSCPSTSSVCAVRTFSSASCSGSFGRASSSEMMGPSIRSQGVDIYEKVIKSADAVLLILSKVKEDH</sequence>
<protein>
    <recommendedName>
        <fullName evidence="2">USP domain-containing protein</fullName>
    </recommendedName>
</protein>
<organism evidence="3 4">
    <name type="scientific">Elysia chlorotica</name>
    <name type="common">Eastern emerald elysia</name>
    <name type="synonym">Sea slug</name>
    <dbReference type="NCBI Taxonomy" id="188477"/>
    <lineage>
        <taxon>Eukaryota</taxon>
        <taxon>Metazoa</taxon>
        <taxon>Spiralia</taxon>
        <taxon>Lophotrochozoa</taxon>
        <taxon>Mollusca</taxon>
        <taxon>Gastropoda</taxon>
        <taxon>Heterobranchia</taxon>
        <taxon>Euthyneura</taxon>
        <taxon>Panpulmonata</taxon>
        <taxon>Sacoglossa</taxon>
        <taxon>Placobranchoidea</taxon>
        <taxon>Plakobranchidae</taxon>
        <taxon>Elysia</taxon>
    </lineage>
</organism>
<feature type="compositionally biased region" description="Acidic residues" evidence="1">
    <location>
        <begin position="827"/>
        <end position="853"/>
    </location>
</feature>
<dbReference type="SUPFAM" id="SSF48371">
    <property type="entry name" value="ARM repeat"/>
    <property type="match status" value="2"/>
</dbReference>
<feature type="region of interest" description="Disordered" evidence="1">
    <location>
        <begin position="1633"/>
        <end position="1658"/>
    </location>
</feature>
<dbReference type="InterPro" id="IPR018200">
    <property type="entry name" value="USP_CS"/>
</dbReference>
<comment type="caution">
    <text evidence="3">The sequence shown here is derived from an EMBL/GenBank/DDBJ whole genome shotgun (WGS) entry which is preliminary data.</text>
</comment>
<name>A0A3S1I4L6_ELYCH</name>
<feature type="region of interest" description="Disordered" evidence="1">
    <location>
        <begin position="808"/>
        <end position="853"/>
    </location>
</feature>
<feature type="domain" description="USP" evidence="2">
    <location>
        <begin position="2051"/>
        <end position="2388"/>
    </location>
</feature>
<reference evidence="3 4" key="1">
    <citation type="submission" date="2019-01" db="EMBL/GenBank/DDBJ databases">
        <title>A draft genome assembly of the solar-powered sea slug Elysia chlorotica.</title>
        <authorList>
            <person name="Cai H."/>
            <person name="Li Q."/>
            <person name="Fang X."/>
            <person name="Li J."/>
            <person name="Curtis N.E."/>
            <person name="Altenburger A."/>
            <person name="Shibata T."/>
            <person name="Feng M."/>
            <person name="Maeda T."/>
            <person name="Schwartz J.A."/>
            <person name="Shigenobu S."/>
            <person name="Lundholm N."/>
            <person name="Nishiyama T."/>
            <person name="Yang H."/>
            <person name="Hasebe M."/>
            <person name="Li S."/>
            <person name="Pierce S.K."/>
            <person name="Wang J."/>
        </authorList>
    </citation>
    <scope>NUCLEOTIDE SEQUENCE [LARGE SCALE GENOMIC DNA]</scope>
    <source>
        <strain evidence="3">EC2010</strain>
        <tissue evidence="3">Whole organism of an adult</tissue>
    </source>
</reference>
<feature type="region of interest" description="Disordered" evidence="1">
    <location>
        <begin position="693"/>
        <end position="778"/>
    </location>
</feature>
<feature type="region of interest" description="Disordered" evidence="1">
    <location>
        <begin position="3491"/>
        <end position="3736"/>
    </location>
</feature>
<feature type="compositionally biased region" description="Low complexity" evidence="1">
    <location>
        <begin position="3518"/>
        <end position="3527"/>
    </location>
</feature>
<dbReference type="Pfam" id="PF00443">
    <property type="entry name" value="UCH"/>
    <property type="match status" value="1"/>
</dbReference>
<feature type="compositionally biased region" description="Basic and acidic residues" evidence="1">
    <location>
        <begin position="3688"/>
        <end position="3699"/>
    </location>
</feature>
<dbReference type="InterPro" id="IPR016024">
    <property type="entry name" value="ARM-type_fold"/>
</dbReference>
<dbReference type="InterPro" id="IPR028889">
    <property type="entry name" value="USP"/>
</dbReference>
<feature type="compositionally biased region" description="Low complexity" evidence="1">
    <location>
        <begin position="1415"/>
        <end position="1438"/>
    </location>
</feature>
<dbReference type="Gene3D" id="3.90.70.10">
    <property type="entry name" value="Cysteine proteinases"/>
    <property type="match status" value="1"/>
</dbReference>
<feature type="region of interest" description="Disordered" evidence="1">
    <location>
        <begin position="1415"/>
        <end position="1449"/>
    </location>
</feature>